<evidence type="ECO:0000256" key="7">
    <source>
        <dbReference type="ARBA" id="ARBA00022859"/>
    </source>
</evidence>
<evidence type="ECO:0000256" key="4">
    <source>
        <dbReference type="ARBA" id="ARBA00022475"/>
    </source>
</evidence>
<dbReference type="InterPro" id="IPR003598">
    <property type="entry name" value="Ig_sub2"/>
</dbReference>
<feature type="domain" description="Ig-like" evidence="16">
    <location>
        <begin position="35"/>
        <end position="116"/>
    </location>
</feature>
<dbReference type="SMART" id="SM00408">
    <property type="entry name" value="IGc2"/>
    <property type="match status" value="3"/>
</dbReference>
<dbReference type="InterPro" id="IPR013162">
    <property type="entry name" value="CD80_C2-set"/>
</dbReference>
<dbReference type="Pfam" id="PF13927">
    <property type="entry name" value="Ig_3"/>
    <property type="match status" value="1"/>
</dbReference>
<dbReference type="GO" id="GO:0005886">
    <property type="term" value="C:plasma membrane"/>
    <property type="evidence" value="ECO:0007669"/>
    <property type="project" value="UniProtKB-SubCell"/>
</dbReference>
<proteinExistence type="predicted"/>
<dbReference type="PANTHER" id="PTHR11973">
    <property type="entry name" value="CELL SURFACE GLYCOPROTEIN MUC18-RELATED"/>
    <property type="match status" value="1"/>
</dbReference>
<sequence length="378" mass="41361">WLSGLTASNLVTHMVSLMLSPRPITHFLPIQLGECLTQDANPAANVTWLKNGQPLTADGKSTVITTKKTADPTTGLSTTSSTLEYMAVKEDASSQFSCSVQHILGPNQVTAPENFTINYPTEKVELQVVSKGPFKEGDNITLKCNADGNPPPTSFSFYLKEKKVTVENANMYTLTGVTRGSTGEYKCSLVNDDKMADTKNILVNYLDVSLSPSGTIIKNIGESLEVVIQKNASDEIRVSWTKDNGKLDKKPVFLHLKYSDSGFYVCEVSTGMGIKQSRSFQLVVEGKPVINRLLKMRGGDGRHKVLICEAEGAPRPSVHWSINGTHVRPPCRPCPPPHLGSLGYLMAPVDYFHIYDTAFQTKGEKKTSEELQAVHRAA</sequence>
<keyword evidence="14" id="KW-0966">Cell projection</keyword>
<keyword evidence="7" id="KW-0391">Immunity</keyword>
<evidence type="ECO:0000256" key="14">
    <source>
        <dbReference type="ARBA" id="ARBA00023273"/>
    </source>
</evidence>
<dbReference type="Pfam" id="PF08205">
    <property type="entry name" value="C2-set_2"/>
    <property type="match status" value="1"/>
</dbReference>
<dbReference type="PROSITE" id="PS00290">
    <property type="entry name" value="IG_MHC"/>
    <property type="match status" value="1"/>
</dbReference>
<dbReference type="InterPro" id="IPR007110">
    <property type="entry name" value="Ig-like_dom"/>
</dbReference>
<keyword evidence="6" id="KW-0677">Repeat</keyword>
<evidence type="ECO:0000256" key="6">
    <source>
        <dbReference type="ARBA" id="ARBA00022737"/>
    </source>
</evidence>
<evidence type="ECO:0000256" key="13">
    <source>
        <dbReference type="ARBA" id="ARBA00023180"/>
    </source>
</evidence>
<dbReference type="InterPro" id="IPR003599">
    <property type="entry name" value="Ig_sub"/>
</dbReference>
<evidence type="ECO:0000259" key="16">
    <source>
        <dbReference type="PROSITE" id="PS50835"/>
    </source>
</evidence>
<keyword evidence="15" id="KW-0393">Immunoglobulin domain</keyword>
<evidence type="ECO:0000256" key="1">
    <source>
        <dbReference type="ARBA" id="ARBA00004251"/>
    </source>
</evidence>
<reference evidence="17" key="1">
    <citation type="submission" date="2025-08" db="UniProtKB">
        <authorList>
            <consortium name="Ensembl"/>
        </authorList>
    </citation>
    <scope>IDENTIFICATION</scope>
</reference>
<dbReference type="Gene3D" id="2.60.40.10">
    <property type="entry name" value="Immunoglobulins"/>
    <property type="match status" value="3"/>
</dbReference>
<feature type="domain" description="Ig-like" evidence="16">
    <location>
        <begin position="214"/>
        <end position="281"/>
    </location>
</feature>
<feature type="domain" description="Ig-like" evidence="16">
    <location>
        <begin position="120"/>
        <end position="204"/>
    </location>
</feature>
<keyword evidence="18" id="KW-1185">Reference proteome</keyword>
<keyword evidence="5" id="KW-0812">Transmembrane</keyword>
<dbReference type="InterPro" id="IPR051116">
    <property type="entry name" value="Surface_Rcpt/Adhesion_Mol"/>
</dbReference>
<evidence type="ECO:0000256" key="8">
    <source>
        <dbReference type="ARBA" id="ARBA00022889"/>
    </source>
</evidence>
<dbReference type="GO" id="GO:0030425">
    <property type="term" value="C:dendrite"/>
    <property type="evidence" value="ECO:0007669"/>
    <property type="project" value="UniProtKB-SubCell"/>
</dbReference>
<evidence type="ECO:0000256" key="11">
    <source>
        <dbReference type="ARBA" id="ARBA00023136"/>
    </source>
</evidence>
<evidence type="ECO:0000256" key="3">
    <source>
        <dbReference type="ARBA" id="ARBA00004489"/>
    </source>
</evidence>
<accession>A0A3B3SJX3</accession>
<evidence type="ECO:0000256" key="15">
    <source>
        <dbReference type="ARBA" id="ARBA00023319"/>
    </source>
</evidence>
<dbReference type="PROSITE" id="PS50835">
    <property type="entry name" value="IG_LIKE"/>
    <property type="match status" value="3"/>
</dbReference>
<dbReference type="SUPFAM" id="SSF48726">
    <property type="entry name" value="Immunoglobulin"/>
    <property type="match status" value="4"/>
</dbReference>
<dbReference type="AlphaFoldDB" id="A0A3B3SJX3"/>
<evidence type="ECO:0000256" key="9">
    <source>
        <dbReference type="ARBA" id="ARBA00022989"/>
    </source>
</evidence>
<dbReference type="InterPro" id="IPR003006">
    <property type="entry name" value="Ig/MHC_CS"/>
</dbReference>
<evidence type="ECO:0000313" key="17">
    <source>
        <dbReference type="Ensembl" id="ENSPKIP00000031042.1"/>
    </source>
</evidence>
<dbReference type="GO" id="GO:0007155">
    <property type="term" value="P:cell adhesion"/>
    <property type="evidence" value="ECO:0007669"/>
    <property type="project" value="UniProtKB-KW"/>
</dbReference>
<dbReference type="PANTHER" id="PTHR11973:SF2">
    <property type="entry name" value="CD166 ANTIGEN"/>
    <property type="match status" value="1"/>
</dbReference>
<keyword evidence="10" id="KW-1064">Adaptive immunity</keyword>
<dbReference type="InterPro" id="IPR036179">
    <property type="entry name" value="Ig-like_dom_sf"/>
</dbReference>
<reference evidence="17" key="2">
    <citation type="submission" date="2025-09" db="UniProtKB">
        <authorList>
            <consortium name="Ensembl"/>
        </authorList>
    </citation>
    <scope>IDENTIFICATION</scope>
</reference>
<protein>
    <submittedName>
        <fullName evidence="17">Activated leukocyte cell adhesion molecule a</fullName>
    </submittedName>
</protein>
<dbReference type="Ensembl" id="ENSPKIT00000011880.1">
    <property type="protein sequence ID" value="ENSPKIP00000031042.1"/>
    <property type="gene ID" value="ENSPKIG00000011629.1"/>
</dbReference>
<dbReference type="STRING" id="1676925.ENSPKIP00000031042"/>
<keyword evidence="12" id="KW-1015">Disulfide bond</keyword>
<evidence type="ECO:0000256" key="5">
    <source>
        <dbReference type="ARBA" id="ARBA00022692"/>
    </source>
</evidence>
<dbReference type="GO" id="GO:0030424">
    <property type="term" value="C:axon"/>
    <property type="evidence" value="ECO:0007669"/>
    <property type="project" value="UniProtKB-SubCell"/>
</dbReference>
<keyword evidence="8" id="KW-0130">Cell adhesion</keyword>
<keyword evidence="11" id="KW-0472">Membrane</keyword>
<keyword evidence="13" id="KW-0325">Glycoprotein</keyword>
<keyword evidence="4" id="KW-1003">Cell membrane</keyword>
<organism evidence="17 18">
    <name type="scientific">Paramormyrops kingsleyae</name>
    <dbReference type="NCBI Taxonomy" id="1676925"/>
    <lineage>
        <taxon>Eukaryota</taxon>
        <taxon>Metazoa</taxon>
        <taxon>Chordata</taxon>
        <taxon>Craniata</taxon>
        <taxon>Vertebrata</taxon>
        <taxon>Euteleostomi</taxon>
        <taxon>Actinopterygii</taxon>
        <taxon>Neopterygii</taxon>
        <taxon>Teleostei</taxon>
        <taxon>Osteoglossocephala</taxon>
        <taxon>Osteoglossomorpha</taxon>
        <taxon>Osteoglossiformes</taxon>
        <taxon>Mormyridae</taxon>
        <taxon>Paramormyrops</taxon>
    </lineage>
</organism>
<dbReference type="InterPro" id="IPR013783">
    <property type="entry name" value="Ig-like_fold"/>
</dbReference>
<keyword evidence="9" id="KW-1133">Transmembrane helix</keyword>
<evidence type="ECO:0000256" key="12">
    <source>
        <dbReference type="ARBA" id="ARBA00023157"/>
    </source>
</evidence>
<dbReference type="Proteomes" id="UP000261540">
    <property type="component" value="Unplaced"/>
</dbReference>
<dbReference type="GO" id="GO:0002250">
    <property type="term" value="P:adaptive immune response"/>
    <property type="evidence" value="ECO:0007669"/>
    <property type="project" value="UniProtKB-KW"/>
</dbReference>
<comment type="subcellular location">
    <subcellularLocation>
        <location evidence="1">Cell membrane</location>
        <topology evidence="1">Single-pass type I membrane protein</topology>
    </subcellularLocation>
    <subcellularLocation>
        <location evidence="3">Cell projection</location>
        <location evidence="3">Axon</location>
    </subcellularLocation>
    <subcellularLocation>
        <location evidence="2">Cell projection</location>
        <location evidence="2">Dendrite</location>
    </subcellularLocation>
</comment>
<dbReference type="SMART" id="SM00409">
    <property type="entry name" value="IG"/>
    <property type="match status" value="2"/>
</dbReference>
<evidence type="ECO:0000256" key="10">
    <source>
        <dbReference type="ARBA" id="ARBA00023130"/>
    </source>
</evidence>
<evidence type="ECO:0000256" key="2">
    <source>
        <dbReference type="ARBA" id="ARBA00004279"/>
    </source>
</evidence>
<evidence type="ECO:0000313" key="18">
    <source>
        <dbReference type="Proteomes" id="UP000261540"/>
    </source>
</evidence>
<name>A0A3B3SJX3_9TELE</name>
<dbReference type="GeneTree" id="ENSGT00940000156881"/>